<dbReference type="InterPro" id="IPR011990">
    <property type="entry name" value="TPR-like_helical_dom_sf"/>
</dbReference>
<sequence length="287" mass="34257">MTQALRRLHSQKNSQNYLFILSQIVFNHEESIFSKEIYDLTISLQQILQILLSISETFFENDQAETLIKLYRNIHFFKSLQNYYALGITHNNIGAILANQGHYQHALEHYQQSIIYARYEIQDFCRQHPSSQNYKYLSNYCYDNNNTLTKKAESKIYENKNKAQKKFRIADYLTKILSQFKNLIQKKQNEDNTLKKLNSDEEESINKFLDAFGNNLIDNDGNDQQDEQKDEHYLQRIQLLLNLYYRKVNYNLSLIWFQTSIDKYYSDINKNNKLQNNSSMFQQAKLV</sequence>
<accession>W7XGL8</accession>
<evidence type="ECO:0000313" key="2">
    <source>
        <dbReference type="Proteomes" id="UP000009168"/>
    </source>
</evidence>
<organism evidence="1 2">
    <name type="scientific">Tetrahymena thermophila (strain SB210)</name>
    <dbReference type="NCBI Taxonomy" id="312017"/>
    <lineage>
        <taxon>Eukaryota</taxon>
        <taxon>Sar</taxon>
        <taxon>Alveolata</taxon>
        <taxon>Ciliophora</taxon>
        <taxon>Intramacronucleata</taxon>
        <taxon>Oligohymenophorea</taxon>
        <taxon>Hymenostomatida</taxon>
        <taxon>Tetrahymenina</taxon>
        <taxon>Tetrahymenidae</taxon>
        <taxon>Tetrahymena</taxon>
    </lineage>
</organism>
<name>W7XGL8_TETTS</name>
<dbReference type="EMBL" id="GG662474">
    <property type="protein sequence ID" value="EWS72084.1"/>
    <property type="molecule type" value="Genomic_DNA"/>
</dbReference>
<dbReference type="KEGG" id="tet:TTHERM_000246969"/>
<evidence type="ECO:0000313" key="1">
    <source>
        <dbReference type="EMBL" id="EWS72084.1"/>
    </source>
</evidence>
<keyword evidence="2" id="KW-1185">Reference proteome</keyword>
<reference evidence="2" key="1">
    <citation type="journal article" date="2006" name="PLoS Biol.">
        <title>Macronuclear genome sequence of the ciliate Tetrahymena thermophila, a model eukaryote.</title>
        <authorList>
            <person name="Eisen J.A."/>
            <person name="Coyne R.S."/>
            <person name="Wu M."/>
            <person name="Wu D."/>
            <person name="Thiagarajan M."/>
            <person name="Wortman J.R."/>
            <person name="Badger J.H."/>
            <person name="Ren Q."/>
            <person name="Amedeo P."/>
            <person name="Jones K.M."/>
            <person name="Tallon L.J."/>
            <person name="Delcher A.L."/>
            <person name="Salzberg S.L."/>
            <person name="Silva J.C."/>
            <person name="Haas B.J."/>
            <person name="Majoros W.H."/>
            <person name="Farzad M."/>
            <person name="Carlton J.M."/>
            <person name="Smith R.K. Jr."/>
            <person name="Garg J."/>
            <person name="Pearlman R.E."/>
            <person name="Karrer K.M."/>
            <person name="Sun L."/>
            <person name="Manning G."/>
            <person name="Elde N.C."/>
            <person name="Turkewitz A.P."/>
            <person name="Asai D.J."/>
            <person name="Wilkes D.E."/>
            <person name="Wang Y."/>
            <person name="Cai H."/>
            <person name="Collins K."/>
            <person name="Stewart B.A."/>
            <person name="Lee S.R."/>
            <person name="Wilamowska K."/>
            <person name="Weinberg Z."/>
            <person name="Ruzzo W.L."/>
            <person name="Wloga D."/>
            <person name="Gaertig J."/>
            <person name="Frankel J."/>
            <person name="Tsao C.-C."/>
            <person name="Gorovsky M.A."/>
            <person name="Keeling P.J."/>
            <person name="Waller R.F."/>
            <person name="Patron N.J."/>
            <person name="Cherry J.M."/>
            <person name="Stover N.A."/>
            <person name="Krieger C.J."/>
            <person name="del Toro C."/>
            <person name="Ryder H.F."/>
            <person name="Williamson S.C."/>
            <person name="Barbeau R.A."/>
            <person name="Hamilton E.P."/>
            <person name="Orias E."/>
        </authorList>
    </citation>
    <scope>NUCLEOTIDE SEQUENCE [LARGE SCALE GENOMIC DNA]</scope>
    <source>
        <strain evidence="2">SB210</strain>
    </source>
</reference>
<proteinExistence type="predicted"/>
<dbReference type="AlphaFoldDB" id="W7XGL8"/>
<dbReference type="GeneID" id="24438008"/>
<gene>
    <name evidence="1" type="ORF">TTHERM_000246969</name>
</gene>
<dbReference type="Gene3D" id="1.25.40.10">
    <property type="entry name" value="Tetratricopeptide repeat domain"/>
    <property type="match status" value="1"/>
</dbReference>
<dbReference type="InParanoid" id="W7XGL8"/>
<dbReference type="RefSeq" id="XP_012655395.1">
    <property type="nucleotide sequence ID" value="XM_012799941.1"/>
</dbReference>
<protein>
    <submittedName>
        <fullName evidence="1">Tetratricopeptide repeat protein</fullName>
    </submittedName>
</protein>
<dbReference type="Proteomes" id="UP000009168">
    <property type="component" value="Unassembled WGS sequence"/>
</dbReference>